<keyword evidence="3" id="KW-1185">Reference proteome</keyword>
<feature type="compositionally biased region" description="Basic and acidic residues" evidence="1">
    <location>
        <begin position="204"/>
        <end position="223"/>
    </location>
</feature>
<evidence type="ECO:0000313" key="2">
    <source>
        <dbReference type="EMBL" id="KAJ3577007.1"/>
    </source>
</evidence>
<accession>A0AAD5YX17</accession>
<proteinExistence type="predicted"/>
<gene>
    <name evidence="2" type="ORF">NP233_g59</name>
</gene>
<feature type="region of interest" description="Disordered" evidence="1">
    <location>
        <begin position="107"/>
        <end position="130"/>
    </location>
</feature>
<dbReference type="AlphaFoldDB" id="A0AAD5YX17"/>
<name>A0AAD5YX17_9AGAR</name>
<dbReference type="EMBL" id="JANIEX010000001">
    <property type="protein sequence ID" value="KAJ3577007.1"/>
    <property type="molecule type" value="Genomic_DNA"/>
</dbReference>
<protein>
    <submittedName>
        <fullName evidence="2">Uncharacterized protein</fullName>
    </submittedName>
</protein>
<dbReference type="Proteomes" id="UP001213000">
    <property type="component" value="Unassembled WGS sequence"/>
</dbReference>
<organism evidence="2 3">
    <name type="scientific">Leucocoprinus birnbaumii</name>
    <dbReference type="NCBI Taxonomy" id="56174"/>
    <lineage>
        <taxon>Eukaryota</taxon>
        <taxon>Fungi</taxon>
        <taxon>Dikarya</taxon>
        <taxon>Basidiomycota</taxon>
        <taxon>Agaricomycotina</taxon>
        <taxon>Agaricomycetes</taxon>
        <taxon>Agaricomycetidae</taxon>
        <taxon>Agaricales</taxon>
        <taxon>Agaricineae</taxon>
        <taxon>Agaricaceae</taxon>
        <taxon>Leucocoprinus</taxon>
    </lineage>
</organism>
<evidence type="ECO:0000256" key="1">
    <source>
        <dbReference type="SAM" id="MobiDB-lite"/>
    </source>
</evidence>
<sequence length="302" mass="32954">MENTKKVNQKELIELRQELNALKSLVRGQSSSSSSNMHPSCRGSRPRRSDTCNTRDAPQHKYEHPYYATKPLQGSFVPWGASSASIFTPGQSCKYRTNQQKFISNASTTSSSFNAQASSSKCGNDKEERPIKRPKTVNAVDEGSSMKFSEGDILVAAVHDAGDTTNEGESESSFTIAQPLLEHTYNQKGKQPAIVAAASMQDNTDDKANNHAPEAKDEQDREAQTSLPVSIKPLKVLIWECKITDATTSEFLVTVNALINSGAVLVLISEKVVSCLGLQRHPLPRPMSITTATLAIPRTMNT</sequence>
<feature type="region of interest" description="Disordered" evidence="1">
    <location>
        <begin position="25"/>
        <end position="58"/>
    </location>
</feature>
<comment type="caution">
    <text evidence="2">The sequence shown here is derived from an EMBL/GenBank/DDBJ whole genome shotgun (WGS) entry which is preliminary data.</text>
</comment>
<evidence type="ECO:0000313" key="3">
    <source>
        <dbReference type="Proteomes" id="UP001213000"/>
    </source>
</evidence>
<feature type="region of interest" description="Disordered" evidence="1">
    <location>
        <begin position="204"/>
        <end position="226"/>
    </location>
</feature>
<feature type="compositionally biased region" description="Low complexity" evidence="1">
    <location>
        <begin position="107"/>
        <end position="120"/>
    </location>
</feature>
<reference evidence="2" key="1">
    <citation type="submission" date="2022-07" db="EMBL/GenBank/DDBJ databases">
        <title>Genome Sequence of Leucocoprinus birnbaumii.</title>
        <authorList>
            <person name="Buettner E."/>
        </authorList>
    </citation>
    <scope>NUCLEOTIDE SEQUENCE</scope>
    <source>
        <strain evidence="2">VT141</strain>
    </source>
</reference>